<proteinExistence type="predicted"/>
<dbReference type="EMBL" id="FOCM01000005">
    <property type="protein sequence ID" value="SEN68506.1"/>
    <property type="molecule type" value="Genomic_DNA"/>
</dbReference>
<gene>
    <name evidence="1" type="ORF">SAMN04488011_105250</name>
</gene>
<evidence type="ECO:0008006" key="3">
    <source>
        <dbReference type="Google" id="ProtNLM"/>
    </source>
</evidence>
<organism evidence="1 2">
    <name type="scientific">Palleronia pelagia</name>
    <dbReference type="NCBI Taxonomy" id="387096"/>
    <lineage>
        <taxon>Bacteria</taxon>
        <taxon>Pseudomonadati</taxon>
        <taxon>Pseudomonadota</taxon>
        <taxon>Alphaproteobacteria</taxon>
        <taxon>Rhodobacterales</taxon>
        <taxon>Roseobacteraceae</taxon>
        <taxon>Palleronia</taxon>
    </lineage>
</organism>
<dbReference type="AlphaFoldDB" id="A0A1H8IJZ6"/>
<accession>A0A1H8IJZ6</accession>
<name>A0A1H8IJZ6_9RHOB</name>
<evidence type="ECO:0000313" key="2">
    <source>
        <dbReference type="Proteomes" id="UP000199372"/>
    </source>
</evidence>
<dbReference type="Proteomes" id="UP000199372">
    <property type="component" value="Unassembled WGS sequence"/>
</dbReference>
<sequence length="53" mass="6132">MTLIEQIRKTIEQRAQYARTRDALRALPLQTQIDLDLNARDTDAIAHRAVYGH</sequence>
<evidence type="ECO:0000313" key="1">
    <source>
        <dbReference type="EMBL" id="SEN68506.1"/>
    </source>
</evidence>
<dbReference type="RefSeq" id="WP_175481737.1">
    <property type="nucleotide sequence ID" value="NZ_FOCM01000005.1"/>
</dbReference>
<keyword evidence="2" id="KW-1185">Reference proteome</keyword>
<protein>
    <recommendedName>
        <fullName evidence="3">DUF1127 domain-containing protein</fullName>
    </recommendedName>
</protein>
<reference evidence="2" key="1">
    <citation type="submission" date="2016-10" db="EMBL/GenBank/DDBJ databases">
        <authorList>
            <person name="Varghese N."/>
            <person name="Submissions S."/>
        </authorList>
    </citation>
    <scope>NUCLEOTIDE SEQUENCE [LARGE SCALE GENOMIC DNA]</scope>
    <source>
        <strain evidence="2">DSM 26893</strain>
    </source>
</reference>